<dbReference type="InterPro" id="IPR000524">
    <property type="entry name" value="Tscrpt_reg_HTH_GntR"/>
</dbReference>
<dbReference type="SUPFAM" id="SSF46785">
    <property type="entry name" value="Winged helix' DNA-binding domain"/>
    <property type="match status" value="1"/>
</dbReference>
<dbReference type="GO" id="GO:0003677">
    <property type="term" value="F:DNA binding"/>
    <property type="evidence" value="ECO:0007669"/>
    <property type="project" value="UniProtKB-KW"/>
</dbReference>
<dbReference type="Gene3D" id="1.20.120.530">
    <property type="entry name" value="GntR ligand-binding domain-like"/>
    <property type="match status" value="1"/>
</dbReference>
<dbReference type="Pfam" id="PF07729">
    <property type="entry name" value="FCD"/>
    <property type="match status" value="1"/>
</dbReference>
<keyword evidence="1" id="KW-0805">Transcription regulation</keyword>
<evidence type="ECO:0000256" key="2">
    <source>
        <dbReference type="ARBA" id="ARBA00023125"/>
    </source>
</evidence>
<keyword evidence="2" id="KW-0238">DNA-binding</keyword>
<keyword evidence="3" id="KW-0804">Transcription</keyword>
<evidence type="ECO:0000313" key="5">
    <source>
        <dbReference type="EMBL" id="CAB4617460.1"/>
    </source>
</evidence>
<dbReference type="PANTHER" id="PTHR43537">
    <property type="entry name" value="TRANSCRIPTIONAL REGULATOR, GNTR FAMILY"/>
    <property type="match status" value="1"/>
</dbReference>
<gene>
    <name evidence="5" type="ORF">UFOPK1835_01505</name>
</gene>
<dbReference type="InterPro" id="IPR011711">
    <property type="entry name" value="GntR_C"/>
</dbReference>
<dbReference type="AlphaFoldDB" id="A0A6J6HW90"/>
<dbReference type="InterPro" id="IPR036388">
    <property type="entry name" value="WH-like_DNA-bd_sf"/>
</dbReference>
<dbReference type="SMART" id="SM00895">
    <property type="entry name" value="FCD"/>
    <property type="match status" value="1"/>
</dbReference>
<dbReference type="PANTHER" id="PTHR43537:SF24">
    <property type="entry name" value="GLUCONATE OPERON TRANSCRIPTIONAL REPRESSOR"/>
    <property type="match status" value="1"/>
</dbReference>
<proteinExistence type="predicted"/>
<dbReference type="SUPFAM" id="SSF48008">
    <property type="entry name" value="GntR ligand-binding domain-like"/>
    <property type="match status" value="1"/>
</dbReference>
<dbReference type="EMBL" id="CAEZUP010000072">
    <property type="protein sequence ID" value="CAB4617460.1"/>
    <property type="molecule type" value="Genomic_DNA"/>
</dbReference>
<name>A0A6J6HW90_9ZZZZ</name>
<dbReference type="PROSITE" id="PS50949">
    <property type="entry name" value="HTH_GNTR"/>
    <property type="match status" value="1"/>
</dbReference>
<evidence type="ECO:0000259" key="4">
    <source>
        <dbReference type="PROSITE" id="PS50949"/>
    </source>
</evidence>
<organism evidence="5">
    <name type="scientific">freshwater metagenome</name>
    <dbReference type="NCBI Taxonomy" id="449393"/>
    <lineage>
        <taxon>unclassified sequences</taxon>
        <taxon>metagenomes</taxon>
        <taxon>ecological metagenomes</taxon>
    </lineage>
</organism>
<dbReference type="GO" id="GO:0003700">
    <property type="term" value="F:DNA-binding transcription factor activity"/>
    <property type="evidence" value="ECO:0007669"/>
    <property type="project" value="InterPro"/>
</dbReference>
<sequence length="224" mass="24158">MGIVNGGDQPMTRSEWADKQLRSAILSGAIRPGEQLVISTLAEQLGVSATPLREALRNLSAEGLVELQPHGSARVASVDLAEAVDLYEMRIALEPMVLERSVAKSDKAYRTRVETAWDEMVAEQGLTILPHLNFHRVLLSGCDSTWMMKVADMLADRSTLMMVIEFASPPSAYDVSKAHRRLYELAMSGDGAGAAGELASHLGSTLGRFNRLLAEAAAEPAIPS</sequence>
<reference evidence="5" key="1">
    <citation type="submission" date="2020-05" db="EMBL/GenBank/DDBJ databases">
        <authorList>
            <person name="Chiriac C."/>
            <person name="Salcher M."/>
            <person name="Ghai R."/>
            <person name="Kavagutti S V."/>
        </authorList>
    </citation>
    <scope>NUCLEOTIDE SEQUENCE</scope>
</reference>
<dbReference type="SMART" id="SM00345">
    <property type="entry name" value="HTH_GNTR"/>
    <property type="match status" value="1"/>
</dbReference>
<accession>A0A6J6HW90</accession>
<evidence type="ECO:0000256" key="3">
    <source>
        <dbReference type="ARBA" id="ARBA00023163"/>
    </source>
</evidence>
<evidence type="ECO:0000256" key="1">
    <source>
        <dbReference type="ARBA" id="ARBA00023015"/>
    </source>
</evidence>
<feature type="domain" description="HTH gntR-type" evidence="4">
    <location>
        <begin position="11"/>
        <end position="78"/>
    </location>
</feature>
<dbReference type="CDD" id="cd07377">
    <property type="entry name" value="WHTH_GntR"/>
    <property type="match status" value="1"/>
</dbReference>
<dbReference type="InterPro" id="IPR008920">
    <property type="entry name" value="TF_FadR/GntR_C"/>
</dbReference>
<dbReference type="Pfam" id="PF00392">
    <property type="entry name" value="GntR"/>
    <property type="match status" value="1"/>
</dbReference>
<dbReference type="Gene3D" id="1.10.10.10">
    <property type="entry name" value="Winged helix-like DNA-binding domain superfamily/Winged helix DNA-binding domain"/>
    <property type="match status" value="1"/>
</dbReference>
<protein>
    <submittedName>
        <fullName evidence="5">Unannotated protein</fullName>
    </submittedName>
</protein>
<dbReference type="InterPro" id="IPR036390">
    <property type="entry name" value="WH_DNA-bd_sf"/>
</dbReference>